<evidence type="ECO:0000256" key="4">
    <source>
        <dbReference type="ARBA" id="ARBA00023015"/>
    </source>
</evidence>
<dbReference type="EMBL" id="JAUHHV010000001">
    <property type="protein sequence ID" value="KAK1435773.1"/>
    <property type="molecule type" value="Genomic_DNA"/>
</dbReference>
<evidence type="ECO:0000256" key="2">
    <source>
        <dbReference type="ARBA" id="ARBA00022771"/>
    </source>
</evidence>
<keyword evidence="6 9" id="KW-0804">Transcription</keyword>
<dbReference type="GO" id="GO:0008270">
    <property type="term" value="F:zinc ion binding"/>
    <property type="evidence" value="ECO:0007669"/>
    <property type="project" value="UniProtKB-KW"/>
</dbReference>
<evidence type="ECO:0000313" key="12">
    <source>
        <dbReference type="EMBL" id="KAK1435773.1"/>
    </source>
</evidence>
<evidence type="ECO:0000256" key="3">
    <source>
        <dbReference type="ARBA" id="ARBA00022833"/>
    </source>
</evidence>
<evidence type="ECO:0000256" key="10">
    <source>
        <dbReference type="SAM" id="MobiDB-lite"/>
    </source>
</evidence>
<dbReference type="GO" id="GO:0003677">
    <property type="term" value="F:DNA binding"/>
    <property type="evidence" value="ECO:0007669"/>
    <property type="project" value="UniProtKB-UniRule"/>
</dbReference>
<keyword evidence="5 8" id="KW-0238">DNA-binding</keyword>
<dbReference type="PANTHER" id="PTHR31992">
    <property type="entry name" value="DOF ZINC FINGER PROTEIN DOF1.4-RELATED"/>
    <property type="match status" value="1"/>
</dbReference>
<dbReference type="GO" id="GO:0003700">
    <property type="term" value="F:DNA-binding transcription factor activity"/>
    <property type="evidence" value="ECO:0007669"/>
    <property type="project" value="UniProtKB-UniRule"/>
</dbReference>
<feature type="domain" description="Dof-type" evidence="11">
    <location>
        <begin position="42"/>
        <end position="96"/>
    </location>
</feature>
<dbReference type="Pfam" id="PF02701">
    <property type="entry name" value="Zn_ribbon_Dof"/>
    <property type="match status" value="1"/>
</dbReference>
<dbReference type="PROSITE" id="PS50884">
    <property type="entry name" value="ZF_DOF_2"/>
    <property type="match status" value="1"/>
</dbReference>
<protein>
    <recommendedName>
        <fullName evidence="9">Dof zinc finger protein</fullName>
    </recommendedName>
</protein>
<comment type="function">
    <text evidence="9">Transcription factor that binds specifically to a 5'-AA[AG]G-3' consensus core sequence.</text>
</comment>
<organism evidence="12 13">
    <name type="scientific">Tagetes erecta</name>
    <name type="common">African marigold</name>
    <dbReference type="NCBI Taxonomy" id="13708"/>
    <lineage>
        <taxon>Eukaryota</taxon>
        <taxon>Viridiplantae</taxon>
        <taxon>Streptophyta</taxon>
        <taxon>Embryophyta</taxon>
        <taxon>Tracheophyta</taxon>
        <taxon>Spermatophyta</taxon>
        <taxon>Magnoliopsida</taxon>
        <taxon>eudicotyledons</taxon>
        <taxon>Gunneridae</taxon>
        <taxon>Pentapetalae</taxon>
        <taxon>asterids</taxon>
        <taxon>campanulids</taxon>
        <taxon>Asterales</taxon>
        <taxon>Asteraceae</taxon>
        <taxon>Asteroideae</taxon>
        <taxon>Heliantheae alliance</taxon>
        <taxon>Tageteae</taxon>
        <taxon>Tagetes</taxon>
    </lineage>
</organism>
<feature type="compositionally biased region" description="Polar residues" evidence="10">
    <location>
        <begin position="1"/>
        <end position="17"/>
    </location>
</feature>
<keyword evidence="4 9" id="KW-0805">Transcription regulation</keyword>
<keyword evidence="1 9" id="KW-0479">Metal-binding</keyword>
<keyword evidence="13" id="KW-1185">Reference proteome</keyword>
<comment type="caution">
    <text evidence="12">The sequence shown here is derived from an EMBL/GenBank/DDBJ whole genome shotgun (WGS) entry which is preliminary data.</text>
</comment>
<reference evidence="12" key="1">
    <citation type="journal article" date="2023" name="bioRxiv">
        <title>Improved chromosome-level genome assembly for marigold (Tagetes erecta).</title>
        <authorList>
            <person name="Jiang F."/>
            <person name="Yuan L."/>
            <person name="Wang S."/>
            <person name="Wang H."/>
            <person name="Xu D."/>
            <person name="Wang A."/>
            <person name="Fan W."/>
        </authorList>
    </citation>
    <scope>NUCLEOTIDE SEQUENCE</scope>
    <source>
        <strain evidence="12">WSJ</strain>
        <tissue evidence="12">Leaf</tissue>
    </source>
</reference>
<proteinExistence type="predicted"/>
<dbReference type="PANTHER" id="PTHR31992:SF159">
    <property type="entry name" value="DOF ZINC FINGER PROTEIN"/>
    <property type="match status" value="1"/>
</dbReference>
<keyword evidence="7 8" id="KW-0539">Nucleus</keyword>
<evidence type="ECO:0000256" key="6">
    <source>
        <dbReference type="ARBA" id="ARBA00023163"/>
    </source>
</evidence>
<evidence type="ECO:0000256" key="7">
    <source>
        <dbReference type="ARBA" id="ARBA00023242"/>
    </source>
</evidence>
<dbReference type="Proteomes" id="UP001229421">
    <property type="component" value="Unassembled WGS sequence"/>
</dbReference>
<name>A0AAD8L9Y5_TARER</name>
<dbReference type="InterPro" id="IPR003851">
    <property type="entry name" value="Znf_Dof"/>
</dbReference>
<sequence length="280" mass="29980">MGTNLDETGVDSSSASAITDPVLASSPPVTDQRLRPPENQPLKCPRCDSTHTKFCYYNNYSLTQPRYFCKTCRRYWTKGGTIRNIPVGGGCRKNKKVSSRSKRSNSATAVINSNDNIINHHQLVMNSNDLQLSSYPDSSVQFSGSDLFGVGDSSNNVASFMFENLNVAGNRVRDIDFMENGGGGGGNICSPFGVMTLDSINNPFMERGLIGYDDSTLGCALDVKPNLLALDQWQDNETGGAIFGGGDGGYMMGVGSTWSGLFNGYGPIGVVGSDHGLNHG</sequence>
<comment type="subcellular location">
    <subcellularLocation>
        <location evidence="8 9">Nucleus</location>
    </subcellularLocation>
</comment>
<dbReference type="PROSITE" id="PS01361">
    <property type="entry name" value="ZF_DOF_1"/>
    <property type="match status" value="1"/>
</dbReference>
<evidence type="ECO:0000256" key="1">
    <source>
        <dbReference type="ARBA" id="ARBA00022723"/>
    </source>
</evidence>
<evidence type="ECO:0000256" key="9">
    <source>
        <dbReference type="RuleBase" id="RU369094"/>
    </source>
</evidence>
<evidence type="ECO:0000256" key="5">
    <source>
        <dbReference type="ARBA" id="ARBA00023125"/>
    </source>
</evidence>
<evidence type="ECO:0000313" key="13">
    <source>
        <dbReference type="Proteomes" id="UP001229421"/>
    </source>
</evidence>
<keyword evidence="3 9" id="KW-0862">Zinc</keyword>
<dbReference type="GO" id="GO:0005634">
    <property type="term" value="C:nucleus"/>
    <property type="evidence" value="ECO:0007669"/>
    <property type="project" value="UniProtKB-SubCell"/>
</dbReference>
<dbReference type="InterPro" id="IPR045174">
    <property type="entry name" value="Dof"/>
</dbReference>
<accession>A0AAD8L9Y5</accession>
<keyword evidence="2 8" id="KW-0863">Zinc-finger</keyword>
<feature type="region of interest" description="Disordered" evidence="10">
    <location>
        <begin position="1"/>
        <end position="41"/>
    </location>
</feature>
<evidence type="ECO:0000256" key="8">
    <source>
        <dbReference type="PROSITE-ProRule" id="PRU00071"/>
    </source>
</evidence>
<evidence type="ECO:0000259" key="11">
    <source>
        <dbReference type="PROSITE" id="PS50884"/>
    </source>
</evidence>
<gene>
    <name evidence="12" type="ORF">QVD17_01542</name>
</gene>
<dbReference type="AlphaFoldDB" id="A0AAD8L9Y5"/>